<dbReference type="InterPro" id="IPR019734">
    <property type="entry name" value="TPR_rpt"/>
</dbReference>
<evidence type="ECO:0000256" key="1">
    <source>
        <dbReference type="PROSITE-ProRule" id="PRU00339"/>
    </source>
</evidence>
<sequence length="176" mass="19445">MAVSSKPESEAPSDVRIPKALTEKLVRGELQLGQFLGMTRERLFDYAGMGHSMLQAGRTRLALEIFQGLVTAAPREPAFLTQLGATYLTLERTDEAFDAFQRALAVERSNVDALVGRGELLLRRGNIPDGLKDLSRAIELDPRLQKRSTQRARSTLLALKSQAEQIKGRPASSQKK</sequence>
<reference evidence="2 3" key="1">
    <citation type="submission" date="2019-06" db="EMBL/GenBank/DDBJ databases">
        <authorList>
            <person name="Livingstone P."/>
            <person name="Whitworth D."/>
        </authorList>
    </citation>
    <scope>NUCLEOTIDE SEQUENCE [LARGE SCALE GENOMIC DNA]</scope>
    <source>
        <strain evidence="2 3">AM401</strain>
    </source>
</reference>
<keyword evidence="3" id="KW-1185">Reference proteome</keyword>
<feature type="repeat" description="TPR" evidence="1">
    <location>
        <begin position="77"/>
        <end position="110"/>
    </location>
</feature>
<evidence type="ECO:0000313" key="2">
    <source>
        <dbReference type="EMBL" id="TQF10748.1"/>
    </source>
</evidence>
<feature type="repeat" description="TPR" evidence="1">
    <location>
        <begin position="111"/>
        <end position="144"/>
    </location>
</feature>
<gene>
    <name evidence="2" type="ORF">FJV41_37745</name>
</gene>
<dbReference type="EMBL" id="VIFM01000231">
    <property type="protein sequence ID" value="TQF10748.1"/>
    <property type="molecule type" value="Genomic_DNA"/>
</dbReference>
<dbReference type="Gene3D" id="1.25.40.10">
    <property type="entry name" value="Tetratricopeptide repeat domain"/>
    <property type="match status" value="1"/>
</dbReference>
<dbReference type="Pfam" id="PF13432">
    <property type="entry name" value="TPR_16"/>
    <property type="match status" value="1"/>
</dbReference>
<comment type="caution">
    <text evidence="2">The sequence shown here is derived from an EMBL/GenBank/DDBJ whole genome shotgun (WGS) entry which is preliminary data.</text>
</comment>
<evidence type="ECO:0000313" key="3">
    <source>
        <dbReference type="Proteomes" id="UP000315369"/>
    </source>
</evidence>
<dbReference type="InterPro" id="IPR011990">
    <property type="entry name" value="TPR-like_helical_dom_sf"/>
</dbReference>
<keyword evidence="1" id="KW-0802">TPR repeat</keyword>
<dbReference type="SMART" id="SM00028">
    <property type="entry name" value="TPR"/>
    <property type="match status" value="2"/>
</dbReference>
<dbReference type="AlphaFoldDB" id="A0A540WP07"/>
<dbReference type="OrthoDB" id="5513993at2"/>
<proteinExistence type="predicted"/>
<dbReference type="SUPFAM" id="SSF48452">
    <property type="entry name" value="TPR-like"/>
    <property type="match status" value="1"/>
</dbReference>
<accession>A0A540WP07</accession>
<organism evidence="2 3">
    <name type="scientific">Myxococcus llanfairpwllgwyngyllgogerychwyrndrobwllllantysiliogogogochensis</name>
    <dbReference type="NCBI Taxonomy" id="2590453"/>
    <lineage>
        <taxon>Bacteria</taxon>
        <taxon>Pseudomonadati</taxon>
        <taxon>Myxococcota</taxon>
        <taxon>Myxococcia</taxon>
        <taxon>Myxococcales</taxon>
        <taxon>Cystobacterineae</taxon>
        <taxon>Myxococcaceae</taxon>
        <taxon>Myxococcus</taxon>
    </lineage>
</organism>
<dbReference type="Proteomes" id="UP000315369">
    <property type="component" value="Unassembled WGS sequence"/>
</dbReference>
<dbReference type="PROSITE" id="PS50005">
    <property type="entry name" value="TPR"/>
    <property type="match status" value="2"/>
</dbReference>
<name>A0A540WP07_9BACT</name>
<protein>
    <submittedName>
        <fullName evidence="2">Tetratricopeptide repeat protein</fullName>
    </submittedName>
</protein>